<dbReference type="HOGENOM" id="CLU_105959_0_0_1"/>
<protein>
    <recommendedName>
        <fullName evidence="3">CsbD-like domain-containing protein</fullName>
    </recommendedName>
</protein>
<evidence type="ECO:0000256" key="1">
    <source>
        <dbReference type="ARBA" id="ARBA00009129"/>
    </source>
</evidence>
<dbReference type="GeneID" id="19970163"/>
<dbReference type="PANTHER" id="PTHR40460">
    <property type="entry name" value="CHROMOSOME 1, WHOLE GENOME SHOTGUN SEQUENCE"/>
    <property type="match status" value="1"/>
</dbReference>
<evidence type="ECO:0000259" key="3">
    <source>
        <dbReference type="Pfam" id="PF05532"/>
    </source>
</evidence>
<feature type="compositionally biased region" description="Low complexity" evidence="2">
    <location>
        <begin position="47"/>
        <end position="62"/>
    </location>
</feature>
<keyword evidence="5" id="KW-1185">Reference proteome</keyword>
<dbReference type="STRING" id="1220924.W2S4Y4"/>
<dbReference type="Gene3D" id="1.10.1470.10">
    <property type="entry name" value="YjbJ"/>
    <property type="match status" value="1"/>
</dbReference>
<organism evidence="4 5">
    <name type="scientific">Cyphellophora europaea (strain CBS 101466)</name>
    <name type="common">Phialophora europaea</name>
    <dbReference type="NCBI Taxonomy" id="1220924"/>
    <lineage>
        <taxon>Eukaryota</taxon>
        <taxon>Fungi</taxon>
        <taxon>Dikarya</taxon>
        <taxon>Ascomycota</taxon>
        <taxon>Pezizomycotina</taxon>
        <taxon>Eurotiomycetes</taxon>
        <taxon>Chaetothyriomycetidae</taxon>
        <taxon>Chaetothyriales</taxon>
        <taxon>Cyphellophoraceae</taxon>
        <taxon>Cyphellophora</taxon>
    </lineage>
</organism>
<dbReference type="RefSeq" id="XP_008715401.1">
    <property type="nucleotide sequence ID" value="XM_008717179.1"/>
</dbReference>
<feature type="region of interest" description="Disordered" evidence="2">
    <location>
        <begin position="33"/>
        <end position="191"/>
    </location>
</feature>
<reference evidence="4 5" key="1">
    <citation type="submission" date="2013-03" db="EMBL/GenBank/DDBJ databases">
        <title>The Genome Sequence of Phialophora europaea CBS 101466.</title>
        <authorList>
            <consortium name="The Broad Institute Genomics Platform"/>
            <person name="Cuomo C."/>
            <person name="de Hoog S."/>
            <person name="Gorbushina A."/>
            <person name="Walker B."/>
            <person name="Young S.K."/>
            <person name="Zeng Q."/>
            <person name="Gargeya S."/>
            <person name="Fitzgerald M."/>
            <person name="Haas B."/>
            <person name="Abouelleil A."/>
            <person name="Allen A.W."/>
            <person name="Alvarado L."/>
            <person name="Arachchi H.M."/>
            <person name="Berlin A.M."/>
            <person name="Chapman S.B."/>
            <person name="Gainer-Dewar J."/>
            <person name="Goldberg J."/>
            <person name="Griggs A."/>
            <person name="Gujja S."/>
            <person name="Hansen M."/>
            <person name="Howarth C."/>
            <person name="Imamovic A."/>
            <person name="Ireland A."/>
            <person name="Larimer J."/>
            <person name="McCowan C."/>
            <person name="Murphy C."/>
            <person name="Pearson M."/>
            <person name="Poon T.W."/>
            <person name="Priest M."/>
            <person name="Roberts A."/>
            <person name="Saif S."/>
            <person name="Shea T."/>
            <person name="Sisk P."/>
            <person name="Sykes S."/>
            <person name="Wortman J."/>
            <person name="Nusbaum C."/>
            <person name="Birren B."/>
        </authorList>
    </citation>
    <scope>NUCLEOTIDE SEQUENCE [LARGE SCALE GENOMIC DNA]</scope>
    <source>
        <strain evidence="4 5">CBS 101466</strain>
    </source>
</reference>
<dbReference type="Proteomes" id="UP000030752">
    <property type="component" value="Unassembled WGS sequence"/>
</dbReference>
<dbReference type="EMBL" id="KB822718">
    <property type="protein sequence ID" value="ETN43665.1"/>
    <property type="molecule type" value="Genomic_DNA"/>
</dbReference>
<dbReference type="OrthoDB" id="5309565at2759"/>
<feature type="domain" description="CsbD-like" evidence="3">
    <location>
        <begin position="80"/>
        <end position="127"/>
    </location>
</feature>
<proteinExistence type="inferred from homology"/>
<dbReference type="SUPFAM" id="SSF69047">
    <property type="entry name" value="Hypothetical protein YjbJ"/>
    <property type="match status" value="1"/>
</dbReference>
<dbReference type="InterPro" id="IPR008462">
    <property type="entry name" value="CsbD"/>
</dbReference>
<dbReference type="AlphaFoldDB" id="W2S4Y4"/>
<evidence type="ECO:0000313" key="5">
    <source>
        <dbReference type="Proteomes" id="UP000030752"/>
    </source>
</evidence>
<comment type="similarity">
    <text evidence="1">Belongs to the UPF0337 (CsbD) family.</text>
</comment>
<accession>W2S4Y4</accession>
<gene>
    <name evidence="4" type="ORF">HMPREF1541_02824</name>
</gene>
<evidence type="ECO:0000313" key="4">
    <source>
        <dbReference type="EMBL" id="ETN43665.1"/>
    </source>
</evidence>
<feature type="compositionally biased region" description="Basic and acidic residues" evidence="2">
    <location>
        <begin position="149"/>
        <end position="177"/>
    </location>
</feature>
<feature type="compositionally biased region" description="Polar residues" evidence="2">
    <location>
        <begin position="80"/>
        <end position="90"/>
    </location>
</feature>
<dbReference type="VEuPathDB" id="FungiDB:HMPREF1541_02824"/>
<dbReference type="InParanoid" id="W2S4Y4"/>
<sequence length="191" mass="19921">MSSTDNTTAQPSSGQSIIDTATSYVQSGIAAVTGNQSDKAKAEQTHNKAAAEANASEAAVKAGPFTLSSSGAVAKDSSERTQGQWDQTMGSLKETAGNLTGNESLKQQGREQNLQGQGQEAKGQLSDLGQGISDRVQGTLGGAVAGLTNDRESQQKYADIHDEGKSRQRGVEADLDKMAAAQEKQQQQAHK</sequence>
<feature type="compositionally biased region" description="Polar residues" evidence="2">
    <location>
        <begin position="97"/>
        <end position="118"/>
    </location>
</feature>
<name>W2S4Y4_CYPE1</name>
<feature type="compositionally biased region" description="Low complexity" evidence="2">
    <location>
        <begin position="179"/>
        <end position="191"/>
    </location>
</feature>
<dbReference type="eggNOG" id="ENOG502SEKR">
    <property type="taxonomic scope" value="Eukaryota"/>
</dbReference>
<dbReference type="InterPro" id="IPR036629">
    <property type="entry name" value="YjbJ_sf"/>
</dbReference>
<evidence type="ECO:0000256" key="2">
    <source>
        <dbReference type="SAM" id="MobiDB-lite"/>
    </source>
</evidence>
<dbReference type="Pfam" id="PF05532">
    <property type="entry name" value="CsbD"/>
    <property type="match status" value="1"/>
</dbReference>
<dbReference type="PANTHER" id="PTHR40460:SF1">
    <property type="entry name" value="CSBD-LIKE DOMAIN-CONTAINING PROTEIN"/>
    <property type="match status" value="1"/>
</dbReference>